<gene>
    <name evidence="3" type="ORF">Nstercoris_00426</name>
</gene>
<feature type="transmembrane region" description="Helical" evidence="1">
    <location>
        <begin position="188"/>
        <end position="204"/>
    </location>
</feature>
<dbReference type="GO" id="GO:0006629">
    <property type="term" value="P:lipid metabolic process"/>
    <property type="evidence" value="ECO:0007669"/>
    <property type="project" value="InterPro"/>
</dbReference>
<organism evidence="3 4">
    <name type="scientific">Nitrosomonas stercoris</name>
    <dbReference type="NCBI Taxonomy" id="1444684"/>
    <lineage>
        <taxon>Bacteria</taxon>
        <taxon>Pseudomonadati</taxon>
        <taxon>Pseudomonadota</taxon>
        <taxon>Betaproteobacteria</taxon>
        <taxon>Nitrosomonadales</taxon>
        <taxon>Nitrosomonadaceae</taxon>
        <taxon>Nitrosomonas</taxon>
    </lineage>
</organism>
<dbReference type="InterPro" id="IPR005804">
    <property type="entry name" value="FA_desaturase_dom"/>
</dbReference>
<dbReference type="Pfam" id="PF00487">
    <property type="entry name" value="FA_desaturase"/>
    <property type="match status" value="1"/>
</dbReference>
<dbReference type="EMBL" id="AP019755">
    <property type="protein sequence ID" value="BBL34195.1"/>
    <property type="molecule type" value="Genomic_DNA"/>
</dbReference>
<feature type="transmembrane region" description="Helical" evidence="1">
    <location>
        <begin position="62"/>
        <end position="83"/>
    </location>
</feature>
<sequence length="328" mass="38053">MNQSRTLPPALTGDHSHLSAQARQEIRALSGAQPKAFFIQALGAWIVIIATIALAIHVNNIWMTLLALPIIATRFNILGLLVHEQVHQLGLRGRYGDIIANILTAYPIGITVEDYAKVHLSHHKHYFTEDDPDFLRKAGPDWTFPMPTLHLIKLLLSDLCGVSFYKIIKGKRLENKQVYKRLHLTPKWLRPTFYIGLSILLTYFELWPVFLVYWLLPLMTFMPLIVRLGAICEHVYNLPHAGIIESSPLIILRWWEKLLLPNLNFAMHAYHHFFPGVAWCNLPKVHKIFERENMVNKTAVFYGYWDYFAFLQRQDKNLHTIKQPVHLQ</sequence>
<accession>A0A4Y1YQH3</accession>
<proteinExistence type="predicted"/>
<dbReference type="AlphaFoldDB" id="A0A4Y1YQH3"/>
<keyword evidence="4" id="KW-1185">Reference proteome</keyword>
<dbReference type="KEGG" id="nst:Nstercoris_00426"/>
<evidence type="ECO:0000259" key="2">
    <source>
        <dbReference type="Pfam" id="PF00487"/>
    </source>
</evidence>
<feature type="domain" description="Fatty acid desaturase" evidence="2">
    <location>
        <begin position="62"/>
        <end position="294"/>
    </location>
</feature>
<evidence type="ECO:0000256" key="1">
    <source>
        <dbReference type="SAM" id="Phobius"/>
    </source>
</evidence>
<name>A0A4Y1YQH3_9PROT</name>
<reference evidence="3 4" key="1">
    <citation type="submission" date="2019-06" db="EMBL/GenBank/DDBJ databases">
        <title>Nitrosomonas stercoris KYUHI-S whole genome shotgun sequence.</title>
        <authorList>
            <person name="Nakagawa T."/>
            <person name="Tsuchiya Y."/>
            <person name="Takahashi R."/>
        </authorList>
    </citation>
    <scope>NUCLEOTIDE SEQUENCE [LARGE SCALE GENOMIC DNA]</scope>
    <source>
        <strain evidence="3 4">KYUHI-S</strain>
    </source>
</reference>
<evidence type="ECO:0000313" key="3">
    <source>
        <dbReference type="EMBL" id="BBL34195.1"/>
    </source>
</evidence>
<dbReference type="Proteomes" id="UP000316473">
    <property type="component" value="Chromosome"/>
</dbReference>
<evidence type="ECO:0000313" key="4">
    <source>
        <dbReference type="Proteomes" id="UP000316473"/>
    </source>
</evidence>
<keyword evidence="1" id="KW-1133">Transmembrane helix</keyword>
<feature type="transmembrane region" description="Helical" evidence="1">
    <location>
        <begin position="36"/>
        <end position="56"/>
    </location>
</feature>
<keyword evidence="1" id="KW-0472">Membrane</keyword>
<keyword evidence="1" id="KW-0812">Transmembrane</keyword>
<protein>
    <recommendedName>
        <fullName evidence="2">Fatty acid desaturase domain-containing protein</fullName>
    </recommendedName>
</protein>